<dbReference type="GO" id="GO:0003700">
    <property type="term" value="F:DNA-binding transcription factor activity"/>
    <property type="evidence" value="ECO:0007669"/>
    <property type="project" value="TreeGrafter"/>
</dbReference>
<dbReference type="PRINTS" id="PR00034">
    <property type="entry name" value="HTHCRP"/>
</dbReference>
<name>A0A1J5S817_9ZZZZ</name>
<evidence type="ECO:0000256" key="1">
    <source>
        <dbReference type="ARBA" id="ARBA00023015"/>
    </source>
</evidence>
<dbReference type="InterPro" id="IPR050397">
    <property type="entry name" value="Env_Response_Regulators"/>
</dbReference>
<protein>
    <submittedName>
        <fullName evidence="6">Anaerobic regulatory protein</fullName>
    </submittedName>
</protein>
<feature type="domain" description="HTH crp-type" evidence="5">
    <location>
        <begin position="176"/>
        <end position="249"/>
    </location>
</feature>
<sequence>MCDSSVISLKTKPTMKAIPAASIHRLDKPHPCDVCFQSRFCLPIALPQDELSRMRDIMQSTIRLGKGERLFEAGQAMDKVFSVHAGSFKSVVGSPDGRQQIVGFHVPGEMMGLEGFSARLYMTDVLALEDSEACEIDVRVLESTARDIPTLQHQIHCLIGNRLARAQQDQFVLGSMQADERLARFLLDLSERYKARGLSPDEFVLRMSREEIGSYLGLKLETVSRLMSRFHQAGLVHVAQRQVRITNRDGLAELLVPQER</sequence>
<evidence type="ECO:0000256" key="2">
    <source>
        <dbReference type="ARBA" id="ARBA00023125"/>
    </source>
</evidence>
<evidence type="ECO:0000313" key="6">
    <source>
        <dbReference type="EMBL" id="OIR00216.1"/>
    </source>
</evidence>
<dbReference type="PROSITE" id="PS51063">
    <property type="entry name" value="HTH_CRP_2"/>
    <property type="match status" value="1"/>
</dbReference>
<keyword evidence="3" id="KW-0804">Transcription</keyword>
<dbReference type="FunFam" id="1.10.10.10:FF:000028">
    <property type="entry name" value="Fumarate/nitrate reduction transcriptional regulator Fnr"/>
    <property type="match status" value="1"/>
</dbReference>
<dbReference type="InterPro" id="IPR000595">
    <property type="entry name" value="cNMP-bd_dom"/>
</dbReference>
<dbReference type="InterPro" id="IPR036388">
    <property type="entry name" value="WH-like_DNA-bd_sf"/>
</dbReference>
<dbReference type="CDD" id="cd00038">
    <property type="entry name" value="CAP_ED"/>
    <property type="match status" value="1"/>
</dbReference>
<dbReference type="InterPro" id="IPR012318">
    <property type="entry name" value="HTH_CRP"/>
</dbReference>
<dbReference type="InterPro" id="IPR018490">
    <property type="entry name" value="cNMP-bd_dom_sf"/>
</dbReference>
<dbReference type="EMBL" id="MLJW01000097">
    <property type="protein sequence ID" value="OIR00216.1"/>
    <property type="molecule type" value="Genomic_DNA"/>
</dbReference>
<dbReference type="SUPFAM" id="SSF46785">
    <property type="entry name" value="Winged helix' DNA-binding domain"/>
    <property type="match status" value="1"/>
</dbReference>
<dbReference type="GO" id="GO:0003677">
    <property type="term" value="F:DNA binding"/>
    <property type="evidence" value="ECO:0007669"/>
    <property type="project" value="UniProtKB-KW"/>
</dbReference>
<dbReference type="InterPro" id="IPR014710">
    <property type="entry name" value="RmlC-like_jellyroll"/>
</dbReference>
<evidence type="ECO:0000259" key="4">
    <source>
        <dbReference type="PROSITE" id="PS50042"/>
    </source>
</evidence>
<dbReference type="Gene3D" id="2.60.120.10">
    <property type="entry name" value="Jelly Rolls"/>
    <property type="match status" value="1"/>
</dbReference>
<dbReference type="SMART" id="SM00419">
    <property type="entry name" value="HTH_CRP"/>
    <property type="match status" value="1"/>
</dbReference>
<dbReference type="PANTHER" id="PTHR24567:SF75">
    <property type="entry name" value="FUMARATE AND NITRATE REDUCTION REGULATORY PROTEIN"/>
    <property type="match status" value="1"/>
</dbReference>
<keyword evidence="1" id="KW-0805">Transcription regulation</keyword>
<dbReference type="Pfam" id="PF13545">
    <property type="entry name" value="HTH_Crp_2"/>
    <property type="match status" value="1"/>
</dbReference>
<dbReference type="InterPro" id="IPR036390">
    <property type="entry name" value="WH_DNA-bd_sf"/>
</dbReference>
<dbReference type="CDD" id="cd00092">
    <property type="entry name" value="HTH_CRP"/>
    <property type="match status" value="1"/>
</dbReference>
<gene>
    <name evidence="6" type="primary">fnr_3</name>
    <name evidence="6" type="ORF">GALL_176740</name>
</gene>
<organism evidence="6">
    <name type="scientific">mine drainage metagenome</name>
    <dbReference type="NCBI Taxonomy" id="410659"/>
    <lineage>
        <taxon>unclassified sequences</taxon>
        <taxon>metagenomes</taxon>
        <taxon>ecological metagenomes</taxon>
    </lineage>
</organism>
<dbReference type="Pfam" id="PF00027">
    <property type="entry name" value="cNMP_binding"/>
    <property type="match status" value="1"/>
</dbReference>
<evidence type="ECO:0000256" key="3">
    <source>
        <dbReference type="ARBA" id="ARBA00023163"/>
    </source>
</evidence>
<proteinExistence type="predicted"/>
<dbReference type="SUPFAM" id="SSF51206">
    <property type="entry name" value="cAMP-binding domain-like"/>
    <property type="match status" value="1"/>
</dbReference>
<dbReference type="PROSITE" id="PS50042">
    <property type="entry name" value="CNMP_BINDING_3"/>
    <property type="match status" value="1"/>
</dbReference>
<dbReference type="PANTHER" id="PTHR24567">
    <property type="entry name" value="CRP FAMILY TRANSCRIPTIONAL REGULATORY PROTEIN"/>
    <property type="match status" value="1"/>
</dbReference>
<dbReference type="Gene3D" id="1.10.10.10">
    <property type="entry name" value="Winged helix-like DNA-binding domain superfamily/Winged helix DNA-binding domain"/>
    <property type="match status" value="1"/>
</dbReference>
<comment type="caution">
    <text evidence="6">The sequence shown here is derived from an EMBL/GenBank/DDBJ whole genome shotgun (WGS) entry which is preliminary data.</text>
</comment>
<accession>A0A1J5S817</accession>
<dbReference type="AlphaFoldDB" id="A0A1J5S817"/>
<evidence type="ECO:0000259" key="5">
    <source>
        <dbReference type="PROSITE" id="PS51063"/>
    </source>
</evidence>
<dbReference type="GO" id="GO:0005829">
    <property type="term" value="C:cytosol"/>
    <property type="evidence" value="ECO:0007669"/>
    <property type="project" value="TreeGrafter"/>
</dbReference>
<reference evidence="6" key="1">
    <citation type="submission" date="2016-10" db="EMBL/GenBank/DDBJ databases">
        <title>Sequence of Gallionella enrichment culture.</title>
        <authorList>
            <person name="Poehlein A."/>
            <person name="Muehling M."/>
            <person name="Daniel R."/>
        </authorList>
    </citation>
    <scope>NUCLEOTIDE SEQUENCE</scope>
</reference>
<keyword evidence="2" id="KW-0238">DNA-binding</keyword>
<dbReference type="SMART" id="SM00100">
    <property type="entry name" value="cNMP"/>
    <property type="match status" value="1"/>
</dbReference>
<feature type="domain" description="Cyclic nucleotide-binding" evidence="4">
    <location>
        <begin position="42"/>
        <end position="112"/>
    </location>
</feature>